<proteinExistence type="predicted"/>
<comment type="caution">
    <text evidence="1">The sequence shown here is derived from an EMBL/GenBank/DDBJ whole genome shotgun (WGS) entry which is preliminary data.</text>
</comment>
<evidence type="ECO:0000313" key="2">
    <source>
        <dbReference type="Proteomes" id="UP001055879"/>
    </source>
</evidence>
<name>A0ACB8XIT1_ARCLA</name>
<sequence length="105" mass="11359">MAETNGGSTTPSPPPSRRINHGENLFNGGPEPGFSLGPVTLVSNFFSDHYHDVDWRSFSQLLVDAMASRSSQIPSTYVLEDSSYSEQVDSKKKLGGVKQNPGAMN</sequence>
<keyword evidence="2" id="KW-1185">Reference proteome</keyword>
<reference evidence="1 2" key="2">
    <citation type="journal article" date="2022" name="Mol. Ecol. Resour.">
        <title>The genomes of chicory, endive, great burdock and yacon provide insights into Asteraceae paleo-polyploidization history and plant inulin production.</title>
        <authorList>
            <person name="Fan W."/>
            <person name="Wang S."/>
            <person name="Wang H."/>
            <person name="Wang A."/>
            <person name="Jiang F."/>
            <person name="Liu H."/>
            <person name="Zhao H."/>
            <person name="Xu D."/>
            <person name="Zhang Y."/>
        </authorList>
    </citation>
    <scope>NUCLEOTIDE SEQUENCE [LARGE SCALE GENOMIC DNA]</scope>
    <source>
        <strain evidence="2">cv. Niubang</strain>
    </source>
</reference>
<evidence type="ECO:0000313" key="1">
    <source>
        <dbReference type="EMBL" id="KAI3667308.1"/>
    </source>
</evidence>
<accession>A0ACB8XIT1</accession>
<protein>
    <submittedName>
        <fullName evidence="1">Uncharacterized protein</fullName>
    </submittedName>
</protein>
<gene>
    <name evidence="1" type="ORF">L6452_42361</name>
</gene>
<dbReference type="Proteomes" id="UP001055879">
    <property type="component" value="Linkage Group LG17"/>
</dbReference>
<dbReference type="EMBL" id="CM042063">
    <property type="protein sequence ID" value="KAI3667308.1"/>
    <property type="molecule type" value="Genomic_DNA"/>
</dbReference>
<reference evidence="2" key="1">
    <citation type="journal article" date="2022" name="Mol. Ecol. Resour.">
        <title>The genomes of chicory, endive, great burdock and yacon provide insights into Asteraceae palaeo-polyploidization history and plant inulin production.</title>
        <authorList>
            <person name="Fan W."/>
            <person name="Wang S."/>
            <person name="Wang H."/>
            <person name="Wang A."/>
            <person name="Jiang F."/>
            <person name="Liu H."/>
            <person name="Zhao H."/>
            <person name="Xu D."/>
            <person name="Zhang Y."/>
        </authorList>
    </citation>
    <scope>NUCLEOTIDE SEQUENCE [LARGE SCALE GENOMIC DNA]</scope>
    <source>
        <strain evidence="2">cv. Niubang</strain>
    </source>
</reference>
<organism evidence="1 2">
    <name type="scientific">Arctium lappa</name>
    <name type="common">Greater burdock</name>
    <name type="synonym">Lappa major</name>
    <dbReference type="NCBI Taxonomy" id="4217"/>
    <lineage>
        <taxon>Eukaryota</taxon>
        <taxon>Viridiplantae</taxon>
        <taxon>Streptophyta</taxon>
        <taxon>Embryophyta</taxon>
        <taxon>Tracheophyta</taxon>
        <taxon>Spermatophyta</taxon>
        <taxon>Magnoliopsida</taxon>
        <taxon>eudicotyledons</taxon>
        <taxon>Gunneridae</taxon>
        <taxon>Pentapetalae</taxon>
        <taxon>asterids</taxon>
        <taxon>campanulids</taxon>
        <taxon>Asterales</taxon>
        <taxon>Asteraceae</taxon>
        <taxon>Carduoideae</taxon>
        <taxon>Cardueae</taxon>
        <taxon>Arctiinae</taxon>
        <taxon>Arctium</taxon>
    </lineage>
</organism>